<protein>
    <recommendedName>
        <fullName evidence="2">HVO-0234-like beta-propeller domain-containing protein</fullName>
    </recommendedName>
</protein>
<sequence length="303" mass="30624">MPTIAEKRVFTKRDDVVRALAASSMGVVGVSISGDIVGEFGIDHRCDARDVAARGDAVAVATDEDVLVGDFEPTGHGPAVAASVAGDGVLAAAPDGTVSLLAAEADADDANGDPTDSAWIEVGSVDDPRRLDGRLVAAGDGVHRLTDGSLEYAGLEDVRDVSDRGVPLAVTADTLYTLGNGWMRDLDADGGGRDPGSHAESGAFRCVVADAEGERAVAATDAAVFERGTRPRPSGSATTSRGSSTPRSRADTSSASPTAARRGCTPTAAGAAGRSACPTCGRSRCPASTELSESDATVLSPTR</sequence>
<comment type="caution">
    <text evidence="3">The sequence shown here is derived from an EMBL/GenBank/DDBJ whole genome shotgun (WGS) entry which is preliminary data.</text>
</comment>
<keyword evidence="4" id="KW-1185">Reference proteome</keyword>
<gene>
    <name evidence="3" type="ORF">ACFQFD_13805</name>
</gene>
<feature type="compositionally biased region" description="Low complexity" evidence="1">
    <location>
        <begin position="232"/>
        <end position="247"/>
    </location>
</feature>
<evidence type="ECO:0000313" key="4">
    <source>
        <dbReference type="Proteomes" id="UP001596443"/>
    </source>
</evidence>
<dbReference type="InterPro" id="IPR056505">
    <property type="entry name" value="Beta-prop_HVO_0234"/>
</dbReference>
<accession>A0ABD5TG95</accession>
<dbReference type="Proteomes" id="UP001596443">
    <property type="component" value="Unassembled WGS sequence"/>
</dbReference>
<organism evidence="3 4">
    <name type="scientific">Halobaculum halobium</name>
    <dbReference type="NCBI Taxonomy" id="3032281"/>
    <lineage>
        <taxon>Archaea</taxon>
        <taxon>Methanobacteriati</taxon>
        <taxon>Methanobacteriota</taxon>
        <taxon>Stenosarchaea group</taxon>
        <taxon>Halobacteria</taxon>
        <taxon>Halobacteriales</taxon>
        <taxon>Haloferacaceae</taxon>
        <taxon>Halobaculum</taxon>
    </lineage>
</organism>
<reference evidence="3 4" key="1">
    <citation type="journal article" date="2019" name="Int. J. Syst. Evol. Microbiol.">
        <title>The Global Catalogue of Microorganisms (GCM) 10K type strain sequencing project: providing services to taxonomists for standard genome sequencing and annotation.</title>
        <authorList>
            <consortium name="The Broad Institute Genomics Platform"/>
            <consortium name="The Broad Institute Genome Sequencing Center for Infectious Disease"/>
            <person name="Wu L."/>
            <person name="Ma J."/>
        </authorList>
    </citation>
    <scope>NUCLEOTIDE SEQUENCE [LARGE SCALE GENOMIC DNA]</scope>
    <source>
        <strain evidence="3 4">SYNS20</strain>
    </source>
</reference>
<proteinExistence type="predicted"/>
<feature type="domain" description="HVO-0234-like beta-propeller" evidence="2">
    <location>
        <begin position="3"/>
        <end position="226"/>
    </location>
</feature>
<evidence type="ECO:0000256" key="1">
    <source>
        <dbReference type="SAM" id="MobiDB-lite"/>
    </source>
</evidence>
<dbReference type="AlphaFoldDB" id="A0ABD5TG95"/>
<name>A0ABD5TG95_9EURY</name>
<dbReference type="Pfam" id="PF23366">
    <property type="entry name" value="Beta-prop_HVO_0234"/>
    <property type="match status" value="1"/>
</dbReference>
<feature type="region of interest" description="Disordered" evidence="1">
    <location>
        <begin position="220"/>
        <end position="303"/>
    </location>
</feature>
<dbReference type="GeneID" id="81210135"/>
<evidence type="ECO:0000259" key="2">
    <source>
        <dbReference type="Pfam" id="PF23366"/>
    </source>
</evidence>
<dbReference type="RefSeq" id="WP_284061214.1">
    <property type="nucleotide sequence ID" value="NZ_CP126158.1"/>
</dbReference>
<evidence type="ECO:0000313" key="3">
    <source>
        <dbReference type="EMBL" id="MFC6787028.1"/>
    </source>
</evidence>
<dbReference type="EMBL" id="JBHSWX010000012">
    <property type="protein sequence ID" value="MFC6787028.1"/>
    <property type="molecule type" value="Genomic_DNA"/>
</dbReference>
<feature type="compositionally biased region" description="Polar residues" evidence="1">
    <location>
        <begin position="289"/>
        <end position="303"/>
    </location>
</feature>